<evidence type="ECO:0000256" key="5">
    <source>
        <dbReference type="ARBA" id="ARBA00022801"/>
    </source>
</evidence>
<evidence type="ECO:0000256" key="10">
    <source>
        <dbReference type="SAM" id="SignalP"/>
    </source>
</evidence>
<name>A0A1U8B9D9_NELNU</name>
<keyword evidence="4" id="KW-0964">Secreted</keyword>
<evidence type="ECO:0000256" key="8">
    <source>
        <dbReference type="PROSITE-ProRule" id="PRU10052"/>
    </source>
</evidence>
<evidence type="ECO:0000256" key="9">
    <source>
        <dbReference type="RuleBase" id="RU361169"/>
    </source>
</evidence>
<feature type="signal peptide" evidence="10">
    <location>
        <begin position="1"/>
        <end position="21"/>
    </location>
</feature>
<dbReference type="AlphaFoldDB" id="A0A1U8B9D9"/>
<accession>A0A1U8B9D9</accession>
<keyword evidence="7" id="KW-0961">Cell wall biogenesis/degradation</keyword>
<dbReference type="SMART" id="SM00710">
    <property type="entry name" value="PbH1"/>
    <property type="match status" value="6"/>
</dbReference>
<comment type="similarity">
    <text evidence="2 9">Belongs to the glycosyl hydrolase 28 family.</text>
</comment>
<dbReference type="eggNOG" id="ENOG502QSAE">
    <property type="taxonomic scope" value="Eukaryota"/>
</dbReference>
<dbReference type="OrthoDB" id="187139at2759"/>
<dbReference type="KEGG" id="nnu:104612168"/>
<gene>
    <name evidence="12" type="primary">LOC104612168</name>
</gene>
<dbReference type="SUPFAM" id="SSF51126">
    <property type="entry name" value="Pectin lyase-like"/>
    <property type="match status" value="1"/>
</dbReference>
<dbReference type="Gene3D" id="2.160.20.10">
    <property type="entry name" value="Single-stranded right-handed beta-helix, Pectin lyase-like"/>
    <property type="match status" value="1"/>
</dbReference>
<protein>
    <submittedName>
        <fullName evidence="12">Polygalacturonase-like</fullName>
    </submittedName>
</protein>
<feature type="active site" evidence="8">
    <location>
        <position position="235"/>
    </location>
</feature>
<sequence length="394" mass="42273">MANFITSILFFLFTFLSSSHAIYNVVSLGAKSDGTTDSTKSLLKAWALACSSAKPETIYVPTGRYLLKPVQFRGPCKNRIVVRIDGTLVAPSDYRVLGNSNSWLLFIKVTGLSVIGGNLDARGATYWACKTSGRNCPAGARSITFNYANDVVISGLTSINSQITHVVVNGCSNVMVRGVKIVAPDLSPNTDGIHVQFSSGVTITRSSIKTGDDCVSIGSGTKNLWIDRVSCGPGHGISIGSLAKDKNEQGVQNVTVKDSTLTGTDNGLRIKSWARPSNGFVRGVLYQNIIMNNVKNPILIDQKYCPNNRCPKQSSGVKISQVTYRNIKGTSATQVAVKFDCSSSNPCRGIRLEDVKLTYQKGAVQSSCVNAGGTAGGLVMPADYFFHLVYERNS</sequence>
<evidence type="ECO:0000256" key="7">
    <source>
        <dbReference type="ARBA" id="ARBA00023316"/>
    </source>
</evidence>
<evidence type="ECO:0000256" key="3">
    <source>
        <dbReference type="ARBA" id="ARBA00022512"/>
    </source>
</evidence>
<dbReference type="GO" id="GO:0004650">
    <property type="term" value="F:polygalacturonase activity"/>
    <property type="evidence" value="ECO:0007669"/>
    <property type="project" value="InterPro"/>
</dbReference>
<dbReference type="InterPro" id="IPR000743">
    <property type="entry name" value="Glyco_hydro_28"/>
</dbReference>
<dbReference type="InterPro" id="IPR011050">
    <property type="entry name" value="Pectin_lyase_fold/virulence"/>
</dbReference>
<evidence type="ECO:0000313" key="11">
    <source>
        <dbReference type="Proteomes" id="UP000189703"/>
    </source>
</evidence>
<dbReference type="FunCoup" id="A0A1U8B9D9">
    <property type="interactions" value="94"/>
</dbReference>
<evidence type="ECO:0000256" key="6">
    <source>
        <dbReference type="ARBA" id="ARBA00023295"/>
    </source>
</evidence>
<dbReference type="PROSITE" id="PS00502">
    <property type="entry name" value="POLYGALACTURONASE"/>
    <property type="match status" value="1"/>
</dbReference>
<evidence type="ECO:0000256" key="2">
    <source>
        <dbReference type="ARBA" id="ARBA00008834"/>
    </source>
</evidence>
<dbReference type="Proteomes" id="UP000189703">
    <property type="component" value="Unplaced"/>
</dbReference>
<dbReference type="InParanoid" id="A0A1U8B9D9"/>
<keyword evidence="3" id="KW-0134">Cell wall</keyword>
<dbReference type="STRING" id="4432.A0A1U8B9D9"/>
<dbReference type="InterPro" id="IPR012334">
    <property type="entry name" value="Pectin_lyas_fold"/>
</dbReference>
<feature type="chain" id="PRO_5010537558" evidence="10">
    <location>
        <begin position="22"/>
        <end position="394"/>
    </location>
</feature>
<keyword evidence="6 9" id="KW-0326">Glycosidase</keyword>
<keyword evidence="5 9" id="KW-0378">Hydrolase</keyword>
<dbReference type="Pfam" id="PF00295">
    <property type="entry name" value="Glyco_hydro_28"/>
    <property type="match status" value="1"/>
</dbReference>
<comment type="subcellular location">
    <subcellularLocation>
        <location evidence="1">Secreted</location>
        <location evidence="1">Cell wall</location>
    </subcellularLocation>
</comment>
<dbReference type="InterPro" id="IPR006626">
    <property type="entry name" value="PbH1"/>
</dbReference>
<evidence type="ECO:0000313" key="12">
    <source>
        <dbReference type="RefSeq" id="XP_010277790.1"/>
    </source>
</evidence>
<dbReference type="RefSeq" id="XP_010277790.1">
    <property type="nucleotide sequence ID" value="XM_010279488.1"/>
</dbReference>
<organism evidence="11 12">
    <name type="scientific">Nelumbo nucifera</name>
    <name type="common">Sacred lotus</name>
    <dbReference type="NCBI Taxonomy" id="4432"/>
    <lineage>
        <taxon>Eukaryota</taxon>
        <taxon>Viridiplantae</taxon>
        <taxon>Streptophyta</taxon>
        <taxon>Embryophyta</taxon>
        <taxon>Tracheophyta</taxon>
        <taxon>Spermatophyta</taxon>
        <taxon>Magnoliopsida</taxon>
        <taxon>Proteales</taxon>
        <taxon>Nelumbonaceae</taxon>
        <taxon>Nelumbo</taxon>
    </lineage>
</organism>
<proteinExistence type="inferred from homology"/>
<dbReference type="GO" id="GO:0005975">
    <property type="term" value="P:carbohydrate metabolic process"/>
    <property type="evidence" value="ECO:0007669"/>
    <property type="project" value="InterPro"/>
</dbReference>
<keyword evidence="11" id="KW-1185">Reference proteome</keyword>
<dbReference type="PANTHER" id="PTHR31375">
    <property type="match status" value="1"/>
</dbReference>
<dbReference type="FunFam" id="2.160.20.10:FF:000016">
    <property type="entry name" value="Polygalacturonase 7"/>
    <property type="match status" value="1"/>
</dbReference>
<dbReference type="OMA" id="WVNNLVV"/>
<keyword evidence="10" id="KW-0732">Signal</keyword>
<dbReference type="GO" id="GO:0071555">
    <property type="term" value="P:cell wall organization"/>
    <property type="evidence" value="ECO:0007669"/>
    <property type="project" value="UniProtKB-KW"/>
</dbReference>
<evidence type="ECO:0000256" key="1">
    <source>
        <dbReference type="ARBA" id="ARBA00004191"/>
    </source>
</evidence>
<evidence type="ECO:0000256" key="4">
    <source>
        <dbReference type="ARBA" id="ARBA00022525"/>
    </source>
</evidence>
<dbReference type="GeneID" id="104612168"/>
<reference evidence="12" key="1">
    <citation type="submission" date="2025-08" db="UniProtKB">
        <authorList>
            <consortium name="RefSeq"/>
        </authorList>
    </citation>
    <scope>IDENTIFICATION</scope>
</reference>